<dbReference type="EMBL" id="UARK01000001">
    <property type="protein sequence ID" value="SPW23842.1"/>
    <property type="molecule type" value="Genomic_DNA"/>
</dbReference>
<evidence type="ECO:0000313" key="2">
    <source>
        <dbReference type="EMBL" id="SPW23842.1"/>
    </source>
</evidence>
<comment type="caution">
    <text evidence="2">The sequence shown here is derived from an EMBL/GenBank/DDBJ whole genome shotgun (WGS) entry which is preliminary data.</text>
</comment>
<dbReference type="Proteomes" id="UP000249886">
    <property type="component" value="Unassembled WGS sequence"/>
</dbReference>
<reference evidence="2 3" key="1">
    <citation type="submission" date="2018-06" db="EMBL/GenBank/DDBJ databases">
        <authorList>
            <consortium name="Pathogen Informatics"/>
            <person name="Doyle S."/>
        </authorList>
    </citation>
    <scope>NUCLEOTIDE SEQUENCE [LARGE SCALE GENOMIC DNA]</scope>
    <source>
        <strain evidence="2 3">NCTC10254</strain>
    </source>
</reference>
<feature type="transmembrane region" description="Helical" evidence="1">
    <location>
        <begin position="69"/>
        <end position="89"/>
    </location>
</feature>
<protein>
    <submittedName>
        <fullName evidence="2">Uncharacterized protein</fullName>
    </submittedName>
</protein>
<sequence length="90" mass="10135">MEKSKVYKVVWILLLSTMFTIDSALFGNDHVPYWAYLIKFVVMASLLTLGQKAMSSGDAETVKDKQRSLLLLSAVSAGIICMMVIWIRFT</sequence>
<dbReference type="AlphaFoldDB" id="A0A3S5BMU6"/>
<gene>
    <name evidence="2" type="ORF">NCTC10254_00205</name>
</gene>
<keyword evidence="1" id="KW-0812">Transmembrane</keyword>
<dbReference type="RefSeq" id="WP_005520106.1">
    <property type="nucleotide sequence ID" value="NZ_CAUOLB010000012.1"/>
</dbReference>
<feature type="transmembrane region" description="Helical" evidence="1">
    <location>
        <begin position="9"/>
        <end position="27"/>
    </location>
</feature>
<proteinExistence type="predicted"/>
<keyword evidence="1" id="KW-1133">Transmembrane helix</keyword>
<keyword evidence="1" id="KW-0472">Membrane</keyword>
<name>A0A3S5BMU6_9CORY</name>
<evidence type="ECO:0000256" key="1">
    <source>
        <dbReference type="SAM" id="Phobius"/>
    </source>
</evidence>
<evidence type="ECO:0000313" key="3">
    <source>
        <dbReference type="Proteomes" id="UP000249886"/>
    </source>
</evidence>
<organism evidence="2 3">
    <name type="scientific">Corynebacterium matruchotii</name>
    <dbReference type="NCBI Taxonomy" id="43768"/>
    <lineage>
        <taxon>Bacteria</taxon>
        <taxon>Bacillati</taxon>
        <taxon>Actinomycetota</taxon>
        <taxon>Actinomycetes</taxon>
        <taxon>Mycobacteriales</taxon>
        <taxon>Corynebacteriaceae</taxon>
        <taxon>Corynebacterium</taxon>
    </lineage>
</organism>
<feature type="transmembrane region" description="Helical" evidence="1">
    <location>
        <begin position="33"/>
        <end position="49"/>
    </location>
</feature>
<accession>A0A3S5BMU6</accession>
<dbReference type="GeneID" id="84573336"/>